<feature type="transmembrane region" description="Helical" evidence="12">
    <location>
        <begin position="115"/>
        <end position="135"/>
    </location>
</feature>
<dbReference type="CDD" id="cd06579">
    <property type="entry name" value="TM_PBP1_transp_AraH_like"/>
    <property type="match status" value="1"/>
</dbReference>
<keyword evidence="5" id="KW-1003">Cell membrane</keyword>
<evidence type="ECO:0000256" key="2">
    <source>
        <dbReference type="ARBA" id="ARBA00007942"/>
    </source>
</evidence>
<dbReference type="PANTHER" id="PTHR32196">
    <property type="entry name" value="ABC TRANSPORTER PERMEASE PROTEIN YPHD-RELATED-RELATED"/>
    <property type="match status" value="1"/>
</dbReference>
<keyword evidence="9 12" id="KW-0472">Membrane</keyword>
<evidence type="ECO:0000256" key="3">
    <source>
        <dbReference type="ARBA" id="ARBA00011262"/>
    </source>
</evidence>
<dbReference type="PANTHER" id="PTHR32196:SF71">
    <property type="entry name" value="AUTOINDUCER 2 IMPORT SYSTEM PERMEASE PROTEIN LSRD"/>
    <property type="match status" value="1"/>
</dbReference>
<feature type="transmembrane region" description="Helical" evidence="12">
    <location>
        <begin position="263"/>
        <end position="281"/>
    </location>
</feature>
<keyword evidence="7 12" id="KW-0812">Transmembrane</keyword>
<evidence type="ECO:0000256" key="9">
    <source>
        <dbReference type="ARBA" id="ARBA00023136"/>
    </source>
</evidence>
<evidence type="ECO:0000313" key="13">
    <source>
        <dbReference type="EMBL" id="KEZ78704.1"/>
    </source>
</evidence>
<organism evidence="13 14">
    <name type="scientific">Salinisphaera hydrothermalis (strain C41B8)</name>
    <dbReference type="NCBI Taxonomy" id="1304275"/>
    <lineage>
        <taxon>Bacteria</taxon>
        <taxon>Pseudomonadati</taxon>
        <taxon>Pseudomonadota</taxon>
        <taxon>Gammaproteobacteria</taxon>
        <taxon>Salinisphaerales</taxon>
        <taxon>Salinisphaeraceae</taxon>
        <taxon>Salinisphaera</taxon>
    </lineage>
</organism>
<evidence type="ECO:0000256" key="11">
    <source>
        <dbReference type="ARBA" id="ARBA00039381"/>
    </source>
</evidence>
<reference evidence="13 14" key="1">
    <citation type="submission" date="2013-03" db="EMBL/GenBank/DDBJ databases">
        <title>Salinisphaera hydrothermalis C41B8 Genome Sequencing.</title>
        <authorList>
            <person name="Li C."/>
            <person name="Lai Q."/>
            <person name="Shao Z."/>
        </authorList>
    </citation>
    <scope>NUCLEOTIDE SEQUENCE [LARGE SCALE GENOMIC DNA]</scope>
    <source>
        <strain evidence="13 14">C41B8</strain>
    </source>
</reference>
<feature type="transmembrane region" description="Helical" evidence="12">
    <location>
        <begin position="207"/>
        <end position="228"/>
    </location>
</feature>
<dbReference type="STRING" id="1304275.C41B8_03776"/>
<dbReference type="Pfam" id="PF02653">
    <property type="entry name" value="BPD_transp_2"/>
    <property type="match status" value="1"/>
</dbReference>
<feature type="transmembrane region" description="Helical" evidence="12">
    <location>
        <begin position="90"/>
        <end position="108"/>
    </location>
</feature>
<dbReference type="OrthoDB" id="192433at2"/>
<dbReference type="eggNOG" id="COG1172">
    <property type="taxonomic scope" value="Bacteria"/>
</dbReference>
<comment type="caution">
    <text evidence="13">The sequence shown here is derived from an EMBL/GenBank/DDBJ whole genome shotgun (WGS) entry which is preliminary data.</text>
</comment>
<dbReference type="PATRIC" id="fig|1304275.5.peg.768"/>
<comment type="subcellular location">
    <subcellularLocation>
        <location evidence="1">Cell inner membrane</location>
        <topology evidence="1">Multi-pass membrane protein</topology>
    </subcellularLocation>
</comment>
<dbReference type="RefSeq" id="WP_037334270.1">
    <property type="nucleotide sequence ID" value="NZ_APNK01000003.1"/>
</dbReference>
<feature type="transmembrane region" description="Helical" evidence="12">
    <location>
        <begin position="240"/>
        <end position="258"/>
    </location>
</feature>
<evidence type="ECO:0000256" key="12">
    <source>
        <dbReference type="SAM" id="Phobius"/>
    </source>
</evidence>
<evidence type="ECO:0000256" key="8">
    <source>
        <dbReference type="ARBA" id="ARBA00022989"/>
    </source>
</evidence>
<keyword evidence="8 12" id="KW-1133">Transmembrane helix</keyword>
<accession>A0A084IPS0</accession>
<dbReference type="GO" id="GO:0005886">
    <property type="term" value="C:plasma membrane"/>
    <property type="evidence" value="ECO:0007669"/>
    <property type="project" value="UniProtKB-SubCell"/>
</dbReference>
<keyword evidence="4" id="KW-0813">Transport</keyword>
<comment type="subunit">
    <text evidence="3">The complex is composed of two ATP-binding proteins (LsrA), two transmembrane proteins (LsrC and LsrD) and a solute-binding protein (LsrB).</text>
</comment>
<feature type="transmembrane region" description="Helical" evidence="12">
    <location>
        <begin position="287"/>
        <end position="309"/>
    </location>
</feature>
<feature type="transmembrane region" description="Helical" evidence="12">
    <location>
        <begin position="155"/>
        <end position="177"/>
    </location>
</feature>
<feature type="transmembrane region" description="Helical" evidence="12">
    <location>
        <begin position="12"/>
        <end position="32"/>
    </location>
</feature>
<protein>
    <recommendedName>
        <fullName evidence="11">Autoinducer 2 import system permease protein LsrD</fullName>
    </recommendedName>
</protein>
<evidence type="ECO:0000313" key="14">
    <source>
        <dbReference type="Proteomes" id="UP000028302"/>
    </source>
</evidence>
<keyword evidence="6" id="KW-0997">Cell inner membrane</keyword>
<evidence type="ECO:0000256" key="6">
    <source>
        <dbReference type="ARBA" id="ARBA00022519"/>
    </source>
</evidence>
<dbReference type="InterPro" id="IPR001851">
    <property type="entry name" value="ABC_transp_permease"/>
</dbReference>
<proteinExistence type="inferred from homology"/>
<dbReference type="Proteomes" id="UP000028302">
    <property type="component" value="Unassembled WGS sequence"/>
</dbReference>
<evidence type="ECO:0000256" key="1">
    <source>
        <dbReference type="ARBA" id="ARBA00004429"/>
    </source>
</evidence>
<evidence type="ECO:0000256" key="4">
    <source>
        <dbReference type="ARBA" id="ARBA00022448"/>
    </source>
</evidence>
<keyword evidence="14" id="KW-1185">Reference proteome</keyword>
<gene>
    <name evidence="13" type="ORF">C41B8_03776</name>
</gene>
<dbReference type="EMBL" id="APNK01000003">
    <property type="protein sequence ID" value="KEZ78704.1"/>
    <property type="molecule type" value="Genomic_DNA"/>
</dbReference>
<name>A0A084IPS0_SALHC</name>
<comment type="function">
    <text evidence="10">Part of the ABC transporter complex LsrABCD involved in autoinducer 2 (AI-2) import. Probably responsible for the translocation of the substrate across the membrane.</text>
</comment>
<feature type="transmembrane region" description="Helical" evidence="12">
    <location>
        <begin position="38"/>
        <end position="58"/>
    </location>
</feature>
<evidence type="ECO:0000256" key="7">
    <source>
        <dbReference type="ARBA" id="ARBA00022692"/>
    </source>
</evidence>
<sequence>MNRIDWTGRAPVLIVISAITLIGVTIGAPGIWSVDNLFAMGVLAVEIGIIALGQTFVINAGGIDLSVGAIFALAQVTMGLAMVAGVPWPVAVALGLCVGLVCGLINGLATVWLRVPAIIVTLATMFAFNGLALVITNGIDVSGFPDGFYVLGQGTIFTIPLQIIAIYLPLLIVLAIVQWRTRFGRLVHLTGTNALAARLTGIRIGRVQIATFVIAGVLAALAGAISASRLTTARPDAGEVDNLISIAIVVLGGSSIFGGKGSVLGTALATLVIALVNYGLSFNNLNAVYQSGLIGLILIAAVLMQNIMLRLQQRRATAAG</sequence>
<dbReference type="GO" id="GO:0022857">
    <property type="term" value="F:transmembrane transporter activity"/>
    <property type="evidence" value="ECO:0007669"/>
    <property type="project" value="InterPro"/>
</dbReference>
<evidence type="ECO:0000256" key="10">
    <source>
        <dbReference type="ARBA" id="ARBA00025439"/>
    </source>
</evidence>
<feature type="transmembrane region" description="Helical" evidence="12">
    <location>
        <begin position="65"/>
        <end position="84"/>
    </location>
</feature>
<comment type="similarity">
    <text evidence="2">Belongs to the binding-protein-dependent transport system permease family. AraH/RbsC subfamily.</text>
</comment>
<dbReference type="AlphaFoldDB" id="A0A084IPS0"/>
<evidence type="ECO:0000256" key="5">
    <source>
        <dbReference type="ARBA" id="ARBA00022475"/>
    </source>
</evidence>